<protein>
    <recommendedName>
        <fullName evidence="4">Reverse transcriptase Ty1/copia-type domain-containing protein</fullName>
    </recommendedName>
</protein>
<feature type="region of interest" description="Disordered" evidence="1">
    <location>
        <begin position="279"/>
        <end position="302"/>
    </location>
</feature>
<accession>A0A6A6LK68</accession>
<evidence type="ECO:0000256" key="1">
    <source>
        <dbReference type="SAM" id="MobiDB-lite"/>
    </source>
</evidence>
<dbReference type="Proteomes" id="UP000467840">
    <property type="component" value="Chromosome 4"/>
</dbReference>
<sequence length="302" mass="33827">MWMIYYSLAIPLTIYKSSRLFTEGVYIEDLGSLDYFLGVEVTPTKIGIHLSQTKYISYLLTKARMQECNGIATPATSDDRLCIHGVTQLRIIAYIHYVGGLQYLSFTRTNISFAVNKVSQFVHSPSKQHWFMVKRILCYLHATPNYGLQITKSSTQQIHAYSYANWASSLDDRKSTTGIGGSLDLVPIVAFHGLGNVQEVDFLSKSLKIDLMSSFQSDSENKEALLLTFWLSTFAFGGSNAGGYFAPISMASESSGDKSPEKYSSSAEVVEMYNVQKLREQNKHESTTTNQTMVNQDNNEDD</sequence>
<comment type="caution">
    <text evidence="2">The sequence shown here is derived from an EMBL/GenBank/DDBJ whole genome shotgun (WGS) entry which is preliminary data.</text>
</comment>
<reference evidence="2 3" key="1">
    <citation type="journal article" date="2020" name="Mol. Plant">
        <title>The Chromosome-Based Rubber Tree Genome Provides New Insights into Spurge Genome Evolution and Rubber Biosynthesis.</title>
        <authorList>
            <person name="Liu J."/>
            <person name="Shi C."/>
            <person name="Shi C.C."/>
            <person name="Li W."/>
            <person name="Zhang Q.J."/>
            <person name="Zhang Y."/>
            <person name="Li K."/>
            <person name="Lu H.F."/>
            <person name="Shi C."/>
            <person name="Zhu S.T."/>
            <person name="Xiao Z.Y."/>
            <person name="Nan H."/>
            <person name="Yue Y."/>
            <person name="Zhu X.G."/>
            <person name="Wu Y."/>
            <person name="Hong X.N."/>
            <person name="Fan G.Y."/>
            <person name="Tong Y."/>
            <person name="Zhang D."/>
            <person name="Mao C.L."/>
            <person name="Liu Y.L."/>
            <person name="Hao S.J."/>
            <person name="Liu W.Q."/>
            <person name="Lv M.Q."/>
            <person name="Zhang H.B."/>
            <person name="Liu Y."/>
            <person name="Hu-Tang G.R."/>
            <person name="Wang J.P."/>
            <person name="Wang J.H."/>
            <person name="Sun Y.H."/>
            <person name="Ni S.B."/>
            <person name="Chen W.B."/>
            <person name="Zhang X.C."/>
            <person name="Jiao Y.N."/>
            <person name="Eichler E.E."/>
            <person name="Li G.H."/>
            <person name="Liu X."/>
            <person name="Gao L.Z."/>
        </authorList>
    </citation>
    <scope>NUCLEOTIDE SEQUENCE [LARGE SCALE GENOMIC DNA]</scope>
    <source>
        <strain evidence="3">cv. GT1</strain>
        <tissue evidence="2">Leaf</tissue>
    </source>
</reference>
<feature type="compositionally biased region" description="Polar residues" evidence="1">
    <location>
        <begin position="287"/>
        <end position="302"/>
    </location>
</feature>
<name>A0A6A6LK68_HEVBR</name>
<proteinExistence type="predicted"/>
<evidence type="ECO:0000313" key="3">
    <source>
        <dbReference type="Proteomes" id="UP000467840"/>
    </source>
</evidence>
<dbReference type="EMBL" id="JAAGAX010000010">
    <property type="protein sequence ID" value="KAF2300678.1"/>
    <property type="molecule type" value="Genomic_DNA"/>
</dbReference>
<keyword evidence="3" id="KW-1185">Reference proteome</keyword>
<dbReference type="PANTHER" id="PTHR11439">
    <property type="entry name" value="GAG-POL-RELATED RETROTRANSPOSON"/>
    <property type="match status" value="1"/>
</dbReference>
<evidence type="ECO:0008006" key="4">
    <source>
        <dbReference type="Google" id="ProtNLM"/>
    </source>
</evidence>
<organism evidence="2 3">
    <name type="scientific">Hevea brasiliensis</name>
    <name type="common">Para rubber tree</name>
    <name type="synonym">Siphonia brasiliensis</name>
    <dbReference type="NCBI Taxonomy" id="3981"/>
    <lineage>
        <taxon>Eukaryota</taxon>
        <taxon>Viridiplantae</taxon>
        <taxon>Streptophyta</taxon>
        <taxon>Embryophyta</taxon>
        <taxon>Tracheophyta</taxon>
        <taxon>Spermatophyta</taxon>
        <taxon>Magnoliopsida</taxon>
        <taxon>eudicotyledons</taxon>
        <taxon>Gunneridae</taxon>
        <taxon>Pentapetalae</taxon>
        <taxon>rosids</taxon>
        <taxon>fabids</taxon>
        <taxon>Malpighiales</taxon>
        <taxon>Euphorbiaceae</taxon>
        <taxon>Crotonoideae</taxon>
        <taxon>Micrandreae</taxon>
        <taxon>Hevea</taxon>
    </lineage>
</organism>
<dbReference type="PANTHER" id="PTHR11439:SF463">
    <property type="entry name" value="REVERSE TRANSCRIPTASE TY1_COPIA-TYPE DOMAIN-CONTAINING PROTEIN"/>
    <property type="match status" value="1"/>
</dbReference>
<gene>
    <name evidence="2" type="ORF">GH714_015122</name>
</gene>
<dbReference type="AlphaFoldDB" id="A0A6A6LK68"/>
<evidence type="ECO:0000313" key="2">
    <source>
        <dbReference type="EMBL" id="KAF2300678.1"/>
    </source>
</evidence>